<dbReference type="EMBL" id="JACHLD010000004">
    <property type="protein sequence ID" value="MBB4802617.1"/>
    <property type="molecule type" value="Genomic_DNA"/>
</dbReference>
<evidence type="ECO:0000259" key="2">
    <source>
        <dbReference type="Pfam" id="PF13460"/>
    </source>
</evidence>
<proteinExistence type="predicted"/>
<protein>
    <submittedName>
        <fullName evidence="3">Uncharacterized protein YbjT (DUF2867 family)</fullName>
    </submittedName>
</protein>
<dbReference type="InterPro" id="IPR016040">
    <property type="entry name" value="NAD(P)-bd_dom"/>
</dbReference>
<gene>
    <name evidence="3" type="ORF">HNP37_002692</name>
</gene>
<name>A0A7W7IYS5_9FLAO</name>
<dbReference type="PANTHER" id="PTHR42748">
    <property type="entry name" value="NITROGEN METABOLITE REPRESSION PROTEIN NMRA FAMILY MEMBER"/>
    <property type="match status" value="1"/>
</dbReference>
<dbReference type="Proteomes" id="UP000561681">
    <property type="component" value="Unassembled WGS sequence"/>
</dbReference>
<dbReference type="InterPro" id="IPR051164">
    <property type="entry name" value="NmrA-like_oxidored"/>
</dbReference>
<dbReference type="SUPFAM" id="SSF51735">
    <property type="entry name" value="NAD(P)-binding Rossmann-fold domains"/>
    <property type="match status" value="1"/>
</dbReference>
<dbReference type="AlphaFoldDB" id="A0A7W7IYS5"/>
<keyword evidence="1" id="KW-0521">NADP</keyword>
<evidence type="ECO:0000256" key="1">
    <source>
        <dbReference type="ARBA" id="ARBA00022857"/>
    </source>
</evidence>
<evidence type="ECO:0000313" key="4">
    <source>
        <dbReference type="Proteomes" id="UP000561681"/>
    </source>
</evidence>
<evidence type="ECO:0000313" key="3">
    <source>
        <dbReference type="EMBL" id="MBB4802617.1"/>
    </source>
</evidence>
<sequence>MKIVIIGGTGLIGSQVTTLLKNQHEVIAASPSMGVNTLTGEGLDKVLENAKVVIDVSNSPSFADEDVMHFFKTSSKNLLNAAKKAGVEHLIALSVVGTSKLQESGYFRAKQIQEDLIKASDTPYTIVQATQFYEFAGGIAAMSTVDGKIHLSESYIQPIASADVASFIASRISEKPEMGILEIGGPEKWPIYEWITNYLNKKNDNTEVIKDLKATYSGAATELNTLVAENAFKLGSTYYEDWISVPGNLK</sequence>
<comment type="caution">
    <text evidence="3">The sequence shown here is derived from an EMBL/GenBank/DDBJ whole genome shotgun (WGS) entry which is preliminary data.</text>
</comment>
<accession>A0A7W7IYS5</accession>
<reference evidence="3 4" key="1">
    <citation type="submission" date="2020-08" db="EMBL/GenBank/DDBJ databases">
        <title>Functional genomics of gut bacteria from endangered species of beetles.</title>
        <authorList>
            <person name="Carlos-Shanley C."/>
        </authorList>
    </citation>
    <scope>NUCLEOTIDE SEQUENCE [LARGE SCALE GENOMIC DNA]</scope>
    <source>
        <strain evidence="3 4">S00142</strain>
    </source>
</reference>
<dbReference type="RefSeq" id="WP_184162713.1">
    <property type="nucleotide sequence ID" value="NZ_JACHLD010000004.1"/>
</dbReference>
<keyword evidence="4" id="KW-1185">Reference proteome</keyword>
<dbReference type="Pfam" id="PF13460">
    <property type="entry name" value="NAD_binding_10"/>
    <property type="match status" value="1"/>
</dbReference>
<dbReference type="InterPro" id="IPR036291">
    <property type="entry name" value="NAD(P)-bd_dom_sf"/>
</dbReference>
<dbReference type="PANTHER" id="PTHR42748:SF3">
    <property type="entry name" value="BLL4366 PROTEIN"/>
    <property type="match status" value="1"/>
</dbReference>
<organism evidence="3 4">
    <name type="scientific">Flavobacterium nitrogenifigens</name>
    <dbReference type="NCBI Taxonomy" id="1617283"/>
    <lineage>
        <taxon>Bacteria</taxon>
        <taxon>Pseudomonadati</taxon>
        <taxon>Bacteroidota</taxon>
        <taxon>Flavobacteriia</taxon>
        <taxon>Flavobacteriales</taxon>
        <taxon>Flavobacteriaceae</taxon>
        <taxon>Flavobacterium</taxon>
    </lineage>
</organism>
<dbReference type="Gene3D" id="3.40.50.720">
    <property type="entry name" value="NAD(P)-binding Rossmann-like Domain"/>
    <property type="match status" value="1"/>
</dbReference>
<feature type="domain" description="NAD(P)-binding" evidence="2">
    <location>
        <begin position="7"/>
        <end position="173"/>
    </location>
</feature>